<proteinExistence type="predicted"/>
<dbReference type="Proteomes" id="UP000265520">
    <property type="component" value="Unassembled WGS sequence"/>
</dbReference>
<dbReference type="EMBL" id="LXQA010034062">
    <property type="protein sequence ID" value="MCH97087.1"/>
    <property type="molecule type" value="Genomic_DNA"/>
</dbReference>
<name>A0A392NB59_9FABA</name>
<reference evidence="1 2" key="1">
    <citation type="journal article" date="2018" name="Front. Plant Sci.">
        <title>Red Clover (Trifolium pratense) and Zigzag Clover (T. medium) - A Picture of Genomic Similarities and Differences.</title>
        <authorList>
            <person name="Dluhosova J."/>
            <person name="Istvanek J."/>
            <person name="Nedelnik J."/>
            <person name="Repkova J."/>
        </authorList>
    </citation>
    <scope>NUCLEOTIDE SEQUENCE [LARGE SCALE GENOMIC DNA]</scope>
    <source>
        <strain evidence="2">cv. 10/8</strain>
        <tissue evidence="1">Leaf</tissue>
    </source>
</reference>
<organism evidence="1 2">
    <name type="scientific">Trifolium medium</name>
    <dbReference type="NCBI Taxonomy" id="97028"/>
    <lineage>
        <taxon>Eukaryota</taxon>
        <taxon>Viridiplantae</taxon>
        <taxon>Streptophyta</taxon>
        <taxon>Embryophyta</taxon>
        <taxon>Tracheophyta</taxon>
        <taxon>Spermatophyta</taxon>
        <taxon>Magnoliopsida</taxon>
        <taxon>eudicotyledons</taxon>
        <taxon>Gunneridae</taxon>
        <taxon>Pentapetalae</taxon>
        <taxon>rosids</taxon>
        <taxon>fabids</taxon>
        <taxon>Fabales</taxon>
        <taxon>Fabaceae</taxon>
        <taxon>Papilionoideae</taxon>
        <taxon>50 kb inversion clade</taxon>
        <taxon>NPAAA clade</taxon>
        <taxon>Hologalegina</taxon>
        <taxon>IRL clade</taxon>
        <taxon>Trifolieae</taxon>
        <taxon>Trifolium</taxon>
    </lineage>
</organism>
<comment type="caution">
    <text evidence="1">The sequence shown here is derived from an EMBL/GenBank/DDBJ whole genome shotgun (WGS) entry which is preliminary data.</text>
</comment>
<accession>A0A392NB59</accession>
<dbReference type="AlphaFoldDB" id="A0A392NB59"/>
<sequence length="187" mass="20284">IQGVNESLPTPRIGKVANNSQFYNDLLYNTRMTIDAAAGGTLMNNPFNDAYGLIEDMAQNHYQWGSERAPVEKSQPRGGMYEVSSLDHLNAKFDAFTQKIDSLSINPAATVAAVTPGCELCGTSRHVAANCQLLPEPTPDQVNYAQGNPFSNTYNPGWSHHPNLSYKNNNSLFAPSPAPTAPPGFQN</sequence>
<keyword evidence="2" id="KW-1185">Reference proteome</keyword>
<evidence type="ECO:0008006" key="3">
    <source>
        <dbReference type="Google" id="ProtNLM"/>
    </source>
</evidence>
<protein>
    <recommendedName>
        <fullName evidence="3">Retrotransposon gag protein</fullName>
    </recommendedName>
</protein>
<feature type="non-terminal residue" evidence="1">
    <location>
        <position position="1"/>
    </location>
</feature>
<evidence type="ECO:0000313" key="1">
    <source>
        <dbReference type="EMBL" id="MCH97087.1"/>
    </source>
</evidence>
<evidence type="ECO:0000313" key="2">
    <source>
        <dbReference type="Proteomes" id="UP000265520"/>
    </source>
</evidence>